<keyword evidence="2" id="KW-1185">Reference proteome</keyword>
<protein>
    <submittedName>
        <fullName evidence="1 3">Uncharacterized protein</fullName>
    </submittedName>
</protein>
<dbReference type="EMBL" id="UYRT01078003">
    <property type="protein sequence ID" value="VDN17521.1"/>
    <property type="molecule type" value="Genomic_DNA"/>
</dbReference>
<evidence type="ECO:0000313" key="2">
    <source>
        <dbReference type="Proteomes" id="UP000271098"/>
    </source>
</evidence>
<dbReference type="WBParaSite" id="GPUH_0001050901-mRNA-1">
    <property type="protein sequence ID" value="GPUH_0001050901-mRNA-1"/>
    <property type="gene ID" value="GPUH_0001050901"/>
</dbReference>
<reference evidence="1 2" key="2">
    <citation type="submission" date="2018-11" db="EMBL/GenBank/DDBJ databases">
        <authorList>
            <consortium name="Pathogen Informatics"/>
        </authorList>
    </citation>
    <scope>NUCLEOTIDE SEQUENCE [LARGE SCALE GENOMIC DNA]</scope>
</reference>
<evidence type="ECO:0000313" key="3">
    <source>
        <dbReference type="WBParaSite" id="GPUH_0001050901-mRNA-1"/>
    </source>
</evidence>
<gene>
    <name evidence="1" type="ORF">GPUH_LOCUS10496</name>
</gene>
<dbReference type="AlphaFoldDB" id="A0A183DP55"/>
<evidence type="ECO:0000313" key="1">
    <source>
        <dbReference type="EMBL" id="VDN17521.1"/>
    </source>
</evidence>
<accession>A0A183DP55</accession>
<reference evidence="3" key="1">
    <citation type="submission" date="2016-06" db="UniProtKB">
        <authorList>
            <consortium name="WormBaseParasite"/>
        </authorList>
    </citation>
    <scope>IDENTIFICATION</scope>
</reference>
<organism evidence="3">
    <name type="scientific">Gongylonema pulchrum</name>
    <dbReference type="NCBI Taxonomy" id="637853"/>
    <lineage>
        <taxon>Eukaryota</taxon>
        <taxon>Metazoa</taxon>
        <taxon>Ecdysozoa</taxon>
        <taxon>Nematoda</taxon>
        <taxon>Chromadorea</taxon>
        <taxon>Rhabditida</taxon>
        <taxon>Spirurina</taxon>
        <taxon>Spiruromorpha</taxon>
        <taxon>Spiruroidea</taxon>
        <taxon>Gongylonematidae</taxon>
        <taxon>Gongylonema</taxon>
    </lineage>
</organism>
<name>A0A183DP55_9BILA</name>
<dbReference type="Proteomes" id="UP000271098">
    <property type="component" value="Unassembled WGS sequence"/>
</dbReference>
<dbReference type="OrthoDB" id="5826339at2759"/>
<sequence length="84" mass="9164">MPTGDTEDRPPIRIVLKSVKKRGSSVLHEPMPVLRPLSAATASKKSLIKIRSTTPQRRSDAGCPPMFRASPAKVSKLLTCDLCH</sequence>
<proteinExistence type="predicted"/>